<evidence type="ECO:0000256" key="1">
    <source>
        <dbReference type="SAM" id="SignalP"/>
    </source>
</evidence>
<dbReference type="EMBL" id="JACVDC010000025">
    <property type="protein sequence ID" value="MBC9796361.1"/>
    <property type="molecule type" value="Genomic_DNA"/>
</dbReference>
<dbReference type="PROSITE" id="PS51257">
    <property type="entry name" value="PROKAR_LIPOPROTEIN"/>
    <property type="match status" value="1"/>
</dbReference>
<gene>
    <name evidence="2" type="ORF">IBL28_10300</name>
</gene>
<name>A0A926Q3T9_9FLAO</name>
<protein>
    <recommendedName>
        <fullName evidence="4">Lipoprotein</fullName>
    </recommendedName>
</protein>
<keyword evidence="3" id="KW-1185">Reference proteome</keyword>
<reference evidence="2 3" key="1">
    <citation type="submission" date="2020-09" db="EMBL/GenBank/DDBJ databases">
        <title>Sinomicrobium weinanense sp. nov., a halophilic bacteria isolated from saline-alkali soil.</title>
        <authorList>
            <person name="Wu P."/>
            <person name="Ren H."/>
            <person name="Mei Y."/>
            <person name="Liang Y."/>
            <person name="Chen Z."/>
        </authorList>
    </citation>
    <scope>NUCLEOTIDE SEQUENCE [LARGE SCALE GENOMIC DNA]</scope>
    <source>
        <strain evidence="2 3">FJxs</strain>
    </source>
</reference>
<keyword evidence="1" id="KW-0732">Signal</keyword>
<organism evidence="2 3">
    <name type="scientific">Sinomicrobium weinanense</name>
    <dbReference type="NCBI Taxonomy" id="2842200"/>
    <lineage>
        <taxon>Bacteria</taxon>
        <taxon>Pseudomonadati</taxon>
        <taxon>Bacteroidota</taxon>
        <taxon>Flavobacteriia</taxon>
        <taxon>Flavobacteriales</taxon>
        <taxon>Flavobacteriaceae</taxon>
        <taxon>Sinomicrobium</taxon>
    </lineage>
</organism>
<dbReference type="AlphaFoldDB" id="A0A926Q3T9"/>
<comment type="caution">
    <text evidence="2">The sequence shown here is derived from an EMBL/GenBank/DDBJ whole genome shotgun (WGS) entry which is preliminary data.</text>
</comment>
<accession>A0A926Q3T9</accession>
<proteinExistence type="predicted"/>
<evidence type="ECO:0008006" key="4">
    <source>
        <dbReference type="Google" id="ProtNLM"/>
    </source>
</evidence>
<feature type="signal peptide" evidence="1">
    <location>
        <begin position="1"/>
        <end position="19"/>
    </location>
</feature>
<dbReference type="Proteomes" id="UP000653730">
    <property type="component" value="Unassembled WGS sequence"/>
</dbReference>
<evidence type="ECO:0000313" key="2">
    <source>
        <dbReference type="EMBL" id="MBC9796361.1"/>
    </source>
</evidence>
<sequence length="323" mass="36259">MRIKPTHLLRLFMALFALAIYSCQNDTTELPDEVAEEQQTTEDLRSELTPLSTQDLPEKVKEQLELTRENLAKYLPDDLQIENVQVLGSVTTEKGMELSHRAVTNKGGVIAYGNITDPASVHIGFMQSIYSGKELSDTQSRISEAASQEIKTGDKVMEITWKNGTETYRTQCFYRNDGIVWDNILSGLVMIDTEGQTETSEETVSSKDNNTQARTYSKYYKSWWTAKWLWGSERGQMGYKITIYYSSGRVSNTDVSDWGYISLGKAKSYSRVVKNYGSYGKCQYALGMCTPFGSLSFSYSGFKVSFSGIGSNVVANGYKSLYP</sequence>
<feature type="chain" id="PRO_5037665155" description="Lipoprotein" evidence="1">
    <location>
        <begin position="20"/>
        <end position="323"/>
    </location>
</feature>
<dbReference type="RefSeq" id="WP_187965508.1">
    <property type="nucleotide sequence ID" value="NZ_JACVDC010000025.1"/>
</dbReference>
<evidence type="ECO:0000313" key="3">
    <source>
        <dbReference type="Proteomes" id="UP000653730"/>
    </source>
</evidence>